<dbReference type="PANTHER" id="PTHR11715:SF3">
    <property type="entry name" value="GLYCINE CLEAVAGE SYSTEM H PROTEIN-RELATED"/>
    <property type="match status" value="1"/>
</dbReference>
<evidence type="ECO:0000313" key="6">
    <source>
        <dbReference type="Proteomes" id="UP000076226"/>
    </source>
</evidence>
<organism evidence="5 6">
    <name type="scientific">Geobacillus subterraneus</name>
    <dbReference type="NCBI Taxonomy" id="129338"/>
    <lineage>
        <taxon>Bacteria</taxon>
        <taxon>Bacillati</taxon>
        <taxon>Bacillota</taxon>
        <taxon>Bacilli</taxon>
        <taxon>Bacillales</taxon>
        <taxon>Anoxybacillaceae</taxon>
        <taxon>Geobacillus</taxon>
    </lineage>
</organism>
<dbReference type="PANTHER" id="PTHR11715">
    <property type="entry name" value="GLYCINE CLEAVAGE SYSTEM H PROTEIN"/>
    <property type="match status" value="1"/>
</dbReference>
<keyword evidence="2 3" id="KW-0450">Lipoyl</keyword>
<proteinExistence type="inferred from homology"/>
<dbReference type="InterPro" id="IPR000089">
    <property type="entry name" value="Biotin_lipoyl"/>
</dbReference>
<gene>
    <name evidence="3" type="primary">gcvH</name>
    <name evidence="5" type="ORF">GS3922_01175</name>
</gene>
<feature type="modified residue" description="N6-lipoyllysine" evidence="3">
    <location>
        <position position="63"/>
    </location>
</feature>
<dbReference type="PROSITE" id="PS00189">
    <property type="entry name" value="LIPOYL"/>
    <property type="match status" value="1"/>
</dbReference>
<dbReference type="SUPFAM" id="SSF51230">
    <property type="entry name" value="Single hybrid motif"/>
    <property type="match status" value="1"/>
</dbReference>
<dbReference type="InterPro" id="IPR033753">
    <property type="entry name" value="GCV_H/Fam206"/>
</dbReference>
<dbReference type="InterPro" id="IPR003016">
    <property type="entry name" value="2-oxoA_DH_lipoyl-BS"/>
</dbReference>
<dbReference type="InterPro" id="IPR002930">
    <property type="entry name" value="GCV_H"/>
</dbReference>
<comment type="similarity">
    <text evidence="1 3">Belongs to the GcvH family.</text>
</comment>
<evidence type="ECO:0000256" key="1">
    <source>
        <dbReference type="ARBA" id="ARBA00009249"/>
    </source>
</evidence>
<dbReference type="InterPro" id="IPR011053">
    <property type="entry name" value="Single_hybrid_motif"/>
</dbReference>
<evidence type="ECO:0000256" key="3">
    <source>
        <dbReference type="HAMAP-Rule" id="MF_00272"/>
    </source>
</evidence>
<name>A0ABN4ND05_9BACL</name>
<evidence type="ECO:0000313" key="5">
    <source>
        <dbReference type="EMBL" id="AMX82407.1"/>
    </source>
</evidence>
<dbReference type="PROSITE" id="PS50968">
    <property type="entry name" value="BIOTINYL_LIPOYL"/>
    <property type="match status" value="1"/>
</dbReference>
<dbReference type="HAMAP" id="MF_00272">
    <property type="entry name" value="GcvH"/>
    <property type="match status" value="1"/>
</dbReference>
<comment type="function">
    <text evidence="3">Is also involved in protein lipoylation via its role as an octanoyl/lipoyl carrier protein intermediate.</text>
</comment>
<keyword evidence="6" id="KW-1185">Reference proteome</keyword>
<dbReference type="NCBIfam" id="TIGR00527">
    <property type="entry name" value="gcvH"/>
    <property type="match status" value="1"/>
</dbReference>
<protein>
    <recommendedName>
        <fullName evidence="3">Glycine cleavage system H protein</fullName>
    </recommendedName>
    <alternativeName>
        <fullName evidence="3">Octanoyl/lipoyl carrier protein</fullName>
    </alternativeName>
</protein>
<dbReference type="Gene3D" id="2.40.50.100">
    <property type="match status" value="1"/>
</dbReference>
<reference evidence="5 6" key="1">
    <citation type="submission" date="2016-02" db="EMBL/GenBank/DDBJ databases">
        <title>Complete genome sequence of Geobacillus subterraneus KCTC 3922T.</title>
        <authorList>
            <person name="Lee D.-W."/>
            <person name="Lee Y.-J."/>
            <person name="Lee S.-J."/>
            <person name="Park G.-S."/>
            <person name="Lee S.-J."/>
            <person name="Shin J.-H."/>
        </authorList>
    </citation>
    <scope>NUCLEOTIDE SEQUENCE [LARGE SCALE GENOMIC DNA]</scope>
    <source>
        <strain evidence="5 6">KCTC 3922</strain>
    </source>
</reference>
<dbReference type="EMBL" id="CP014342">
    <property type="protein sequence ID" value="AMX82407.1"/>
    <property type="molecule type" value="Genomic_DNA"/>
</dbReference>
<comment type="cofactor">
    <cofactor evidence="3">
        <name>(R)-lipoate</name>
        <dbReference type="ChEBI" id="CHEBI:83088"/>
    </cofactor>
    <text evidence="3">Binds 1 lipoyl cofactor covalently.</text>
</comment>
<dbReference type="Proteomes" id="UP000076226">
    <property type="component" value="Chromosome"/>
</dbReference>
<accession>A0ABN4ND05</accession>
<dbReference type="CDD" id="cd06848">
    <property type="entry name" value="GCS_H"/>
    <property type="match status" value="1"/>
</dbReference>
<comment type="function">
    <text evidence="3">The glycine cleavage system catalyzes the degradation of glycine. The H protein shuttles the methylamine group of glycine from the P protein to the T protein.</text>
</comment>
<dbReference type="InterPro" id="IPR017453">
    <property type="entry name" value="GCV_H_sub"/>
</dbReference>
<dbReference type="RefSeq" id="WP_063164825.1">
    <property type="nucleotide sequence ID" value="NZ_CP014342.1"/>
</dbReference>
<feature type="domain" description="Lipoyl-binding" evidence="4">
    <location>
        <begin position="22"/>
        <end position="104"/>
    </location>
</feature>
<dbReference type="Pfam" id="PF01597">
    <property type="entry name" value="GCV_H"/>
    <property type="match status" value="1"/>
</dbReference>
<evidence type="ECO:0000259" key="4">
    <source>
        <dbReference type="PROSITE" id="PS50968"/>
    </source>
</evidence>
<evidence type="ECO:0000256" key="2">
    <source>
        <dbReference type="ARBA" id="ARBA00022823"/>
    </source>
</evidence>
<sequence>MNTPKELRYSKEHEWVRVEGDKVRIGITDFAQSELGDIVFVELPEVGTEITANEPFGSVESVKTVSELYAPISGTVVEVNEALNDNPEYVNESPYEKAWMIVVEPNDLSEVDNLLTAEQYEAMVNEG</sequence>
<comment type="subunit">
    <text evidence="3">The glycine cleavage system is composed of four proteins: P, T, L and H.</text>
</comment>
<dbReference type="NCBIfam" id="NF002270">
    <property type="entry name" value="PRK01202.1"/>
    <property type="match status" value="1"/>
</dbReference>